<dbReference type="EMBL" id="JAUIQD010000001">
    <property type="protein sequence ID" value="KAK3362858.1"/>
    <property type="molecule type" value="Genomic_DNA"/>
</dbReference>
<dbReference type="Proteomes" id="UP001275084">
    <property type="component" value="Unassembled WGS sequence"/>
</dbReference>
<evidence type="ECO:0000313" key="3">
    <source>
        <dbReference type="Proteomes" id="UP001275084"/>
    </source>
</evidence>
<feature type="region of interest" description="Disordered" evidence="1">
    <location>
        <begin position="29"/>
        <end position="59"/>
    </location>
</feature>
<dbReference type="AlphaFoldDB" id="A0AAJ0HU63"/>
<proteinExistence type="predicted"/>
<keyword evidence="3" id="KW-1185">Reference proteome</keyword>
<name>A0AAJ0HU63_9PEZI</name>
<evidence type="ECO:0000256" key="1">
    <source>
        <dbReference type="SAM" id="MobiDB-lite"/>
    </source>
</evidence>
<evidence type="ECO:0000313" key="2">
    <source>
        <dbReference type="EMBL" id="KAK3362858.1"/>
    </source>
</evidence>
<reference evidence="2" key="1">
    <citation type="journal article" date="2023" name="Mol. Phylogenet. Evol.">
        <title>Genome-scale phylogeny and comparative genomics of the fungal order Sordariales.</title>
        <authorList>
            <person name="Hensen N."/>
            <person name="Bonometti L."/>
            <person name="Westerberg I."/>
            <person name="Brannstrom I.O."/>
            <person name="Guillou S."/>
            <person name="Cros-Aarteil S."/>
            <person name="Calhoun S."/>
            <person name="Haridas S."/>
            <person name="Kuo A."/>
            <person name="Mondo S."/>
            <person name="Pangilinan J."/>
            <person name="Riley R."/>
            <person name="LaButti K."/>
            <person name="Andreopoulos B."/>
            <person name="Lipzen A."/>
            <person name="Chen C."/>
            <person name="Yan M."/>
            <person name="Daum C."/>
            <person name="Ng V."/>
            <person name="Clum A."/>
            <person name="Steindorff A."/>
            <person name="Ohm R.A."/>
            <person name="Martin F."/>
            <person name="Silar P."/>
            <person name="Natvig D.O."/>
            <person name="Lalanne C."/>
            <person name="Gautier V."/>
            <person name="Ament-Velasquez S.L."/>
            <person name="Kruys A."/>
            <person name="Hutchinson M.I."/>
            <person name="Powell A.J."/>
            <person name="Barry K."/>
            <person name="Miller A.N."/>
            <person name="Grigoriev I.V."/>
            <person name="Debuchy R."/>
            <person name="Gladieux P."/>
            <person name="Hiltunen Thoren M."/>
            <person name="Johannesson H."/>
        </authorList>
    </citation>
    <scope>NUCLEOTIDE SEQUENCE</scope>
    <source>
        <strain evidence="2">CBS 955.72</strain>
    </source>
</reference>
<protein>
    <submittedName>
        <fullName evidence="2">Uncharacterized protein</fullName>
    </submittedName>
</protein>
<reference evidence="2" key="2">
    <citation type="submission" date="2023-06" db="EMBL/GenBank/DDBJ databases">
        <authorList>
            <consortium name="Lawrence Berkeley National Laboratory"/>
            <person name="Haridas S."/>
            <person name="Hensen N."/>
            <person name="Bonometti L."/>
            <person name="Westerberg I."/>
            <person name="Brannstrom I.O."/>
            <person name="Guillou S."/>
            <person name="Cros-Aarteil S."/>
            <person name="Calhoun S."/>
            <person name="Kuo A."/>
            <person name="Mondo S."/>
            <person name="Pangilinan J."/>
            <person name="Riley R."/>
            <person name="Labutti K."/>
            <person name="Andreopoulos B."/>
            <person name="Lipzen A."/>
            <person name="Chen C."/>
            <person name="Yanf M."/>
            <person name="Daum C."/>
            <person name="Ng V."/>
            <person name="Clum A."/>
            <person name="Steindorff A."/>
            <person name="Ohm R."/>
            <person name="Martin F."/>
            <person name="Silar P."/>
            <person name="Natvig D."/>
            <person name="Lalanne C."/>
            <person name="Gautier V."/>
            <person name="Ament-Velasquez S.L."/>
            <person name="Kruys A."/>
            <person name="Hutchinson M.I."/>
            <person name="Powell A.J."/>
            <person name="Barry K."/>
            <person name="Miller A.N."/>
            <person name="Grigoriev I.V."/>
            <person name="Debuchy R."/>
            <person name="Gladieux P."/>
            <person name="Thoren M.H."/>
            <person name="Johannesson H."/>
        </authorList>
    </citation>
    <scope>NUCLEOTIDE SEQUENCE</scope>
    <source>
        <strain evidence="2">CBS 955.72</strain>
    </source>
</reference>
<organism evidence="2 3">
    <name type="scientific">Lasiosphaeria hispida</name>
    <dbReference type="NCBI Taxonomy" id="260671"/>
    <lineage>
        <taxon>Eukaryota</taxon>
        <taxon>Fungi</taxon>
        <taxon>Dikarya</taxon>
        <taxon>Ascomycota</taxon>
        <taxon>Pezizomycotina</taxon>
        <taxon>Sordariomycetes</taxon>
        <taxon>Sordariomycetidae</taxon>
        <taxon>Sordariales</taxon>
        <taxon>Lasiosphaeriaceae</taxon>
        <taxon>Lasiosphaeria</taxon>
    </lineage>
</organism>
<comment type="caution">
    <text evidence="2">The sequence shown here is derived from an EMBL/GenBank/DDBJ whole genome shotgun (WGS) entry which is preliminary data.</text>
</comment>
<gene>
    <name evidence="2" type="ORF">B0T25DRAFT_20285</name>
</gene>
<accession>A0AAJ0HU63</accession>
<sequence>MCPYCCRIGSRVKQTDCVFLLRGKKRQARRVSPLQSSGTETARPRTKPQNSNPSLASRPPITHHSFARFCPSRPSWLCLLLCSLQAPCSTCTPGHAASPPLLLQSTSTIAVRIHILLKAHSRPRPELLRDTLVTSSSPALSLSNRRVVDDEELLTELCLHT</sequence>